<protein>
    <submittedName>
        <fullName evidence="2">G3717 protein</fullName>
    </submittedName>
</protein>
<dbReference type="SUPFAM" id="SSF52047">
    <property type="entry name" value="RNI-like"/>
    <property type="match status" value="2"/>
</dbReference>
<evidence type="ECO:0000313" key="2">
    <source>
        <dbReference type="EMBL" id="CAL5221512.1"/>
    </source>
</evidence>
<keyword evidence="3" id="KW-1185">Reference proteome</keyword>
<dbReference type="PANTHER" id="PTHR12904">
    <property type="match status" value="1"/>
</dbReference>
<dbReference type="Proteomes" id="UP001497392">
    <property type="component" value="Unassembled WGS sequence"/>
</dbReference>
<evidence type="ECO:0000256" key="1">
    <source>
        <dbReference type="ARBA" id="ARBA00004430"/>
    </source>
</evidence>
<proteinExistence type="predicted"/>
<dbReference type="EMBL" id="CAXHTA020000005">
    <property type="protein sequence ID" value="CAL5221512.1"/>
    <property type="molecule type" value="Genomic_DNA"/>
</dbReference>
<comment type="subcellular location">
    <subcellularLocation>
        <location evidence="1">Cytoplasm</location>
        <location evidence="1">Cytoskeleton</location>
        <location evidence="1">Cilium axoneme</location>
    </subcellularLocation>
</comment>
<evidence type="ECO:0000313" key="3">
    <source>
        <dbReference type="Proteomes" id="UP001497392"/>
    </source>
</evidence>
<reference evidence="2 3" key="1">
    <citation type="submission" date="2024-06" db="EMBL/GenBank/DDBJ databases">
        <authorList>
            <person name="Kraege A."/>
            <person name="Thomma B."/>
        </authorList>
    </citation>
    <scope>NUCLEOTIDE SEQUENCE [LARGE SCALE GENOMIC DNA]</scope>
</reference>
<organism evidence="2 3">
    <name type="scientific">Coccomyxa viridis</name>
    <dbReference type="NCBI Taxonomy" id="1274662"/>
    <lineage>
        <taxon>Eukaryota</taxon>
        <taxon>Viridiplantae</taxon>
        <taxon>Chlorophyta</taxon>
        <taxon>core chlorophytes</taxon>
        <taxon>Trebouxiophyceae</taxon>
        <taxon>Trebouxiophyceae incertae sedis</taxon>
        <taxon>Coccomyxaceae</taxon>
        <taxon>Coccomyxa</taxon>
    </lineage>
</organism>
<dbReference type="PANTHER" id="PTHR12904:SF23">
    <property type="entry name" value="PROTEIN ZER-1 HOMOLOG"/>
    <property type="match status" value="1"/>
</dbReference>
<name>A0ABP1FTT6_9CHLO</name>
<dbReference type="Gene3D" id="3.80.10.10">
    <property type="entry name" value="Ribonuclease Inhibitor"/>
    <property type="match status" value="4"/>
</dbReference>
<dbReference type="InterPro" id="IPR051341">
    <property type="entry name" value="Zyg-11_UBL_adapter"/>
</dbReference>
<dbReference type="InterPro" id="IPR032675">
    <property type="entry name" value="LRR_dom_sf"/>
</dbReference>
<accession>A0ABP1FTT6</accession>
<gene>
    <name evidence="2" type="primary">g3717</name>
    <name evidence="2" type="ORF">VP750_LOCUS3171</name>
</gene>
<comment type="caution">
    <text evidence="2">The sequence shown here is derived from an EMBL/GenBank/DDBJ whole genome shotgun (WGS) entry which is preliminary data.</text>
</comment>
<sequence>MTSLASICLPVVIENDYWRVQRRLLQSLPEEICDAILAGLVQRGCVDFVNLGLFAHSCSAVHLSGRDIGSDARAWLRTLSHFSGLQTLHIEGADRLQEDALSMLAPLAATLQELSLQGCHALRDRAGQHLQALTRLTQLDIGGTQIPSGRVAGLRSLAVLSMRQGLISGNSDRSFSQLESLEALDVSDTDMGNAELQQLQALSQLRSLDLTWTKVTRPPLVSSLTSLEMGNVEVAPTPEDLDWLEDNGLLLHLESLRMPGASLSQQGESFVRTLLQCSAKHLTSLDVRQVTASSADFLEGLPQHNALHTLNISGCKGLHDLHLLRSMADLRDLDLSQSDVSDSGLFRIAAMSQLTRLSLRDTAVTAVALKALADLSSLQSLDLSHTSIHDRIHQNLGAPAALCTRTLLAVGTKLSDRDVHALMSFAGRRLQNLHLGTSIIESIYCLRTAVGLERLVLAGCNCITEEQLKSVAGLFRSLHSLTIHHCFLLTEHLAADVDAWAPQSMASLSIDDTPFYIERRKGGRREAMMTASPTKQPRPARRMSMEDLQAYDERLRYSREDLQSIAAGLQQNGAACAALSQAVHSLDLAPAK</sequence>